<feature type="compositionally biased region" description="Polar residues" evidence="1">
    <location>
        <begin position="320"/>
        <end position="330"/>
    </location>
</feature>
<name>A0A8H5CWI1_9AGAR</name>
<dbReference type="Proteomes" id="UP000559027">
    <property type="component" value="Unassembled WGS sequence"/>
</dbReference>
<dbReference type="InterPro" id="IPR021109">
    <property type="entry name" value="Peptidase_aspartic_dom_sf"/>
</dbReference>
<keyword evidence="3" id="KW-1185">Reference proteome</keyword>
<dbReference type="SUPFAM" id="SSF50630">
    <property type="entry name" value="Acid proteases"/>
    <property type="match status" value="1"/>
</dbReference>
<accession>A0A8H5CWI1</accession>
<sequence length="762" mass="84597">MATGESDSHNPQNSEAQNPPPIRQPARYRTAFQFAPDDNFNPFQTPQRPGFGPAHWNPPLGPPQTPTHPPPQRPMPSRNDRSAPKFDGYPPSLRRFFDEIDYLGNSSGLAPAEKIQHTLRYLEFREYETWRTCPSSRGTDWEAFKAEITALYPGADEDRKYTSVDLEILVDKQSREPMQSRYQFGDYYRKFVTISDWLLARNEISIRERNTSFFNGFDRSFRDKLTDCLRLKNPDHPLHRPWNMDDINAAAKFLLDSNSASSEPYPYTHSSHYPQPRLDTPAYPTPAPVRETFDMSSFEQLMVSDVFISKLASKLGLGNQGSHSPTSSVPSAERRPRPPRPDGCIGCLDSSHYHQSCPVIADYIARGLCKRDEMKRVVLMDGTLITAQLAPGRCIRERLDNWLKSRGPPTVSTNMVEALTVTSDPAASYSYSPAETSMQDVLLGEVTAAELDELHVLDTFAISTLKKAEDIRKRIGKAINEKPTSGVATRAAVKAGKSSLAPMLSNPAHSQPSSQPPPASMSAPRMQTRYHTPVEDPAIIQRVVERALDTTVMLTQRELLAVSPEVRKIIRNEITGKRVPADSASANILEEASGGDEPVETLIQSATSPPNLIVAKSVVELRTVPVKLEGCIDIDAVLDEGSQVIGLRSDVWEKLGLPIHSNQTMVMQSANKSCNVTKGLLPNLRVTIGNCDFYLQAQVIDGTSYEMLLGRPFLTLAQANTRHFSNGDSHLTLVDPNSQAVITVPTRARNRHPNSPPPNPGF</sequence>
<feature type="compositionally biased region" description="Pro residues" evidence="1">
    <location>
        <begin position="59"/>
        <end position="74"/>
    </location>
</feature>
<evidence type="ECO:0000313" key="3">
    <source>
        <dbReference type="Proteomes" id="UP000559027"/>
    </source>
</evidence>
<protein>
    <submittedName>
        <fullName evidence="2">Uncharacterized protein</fullName>
    </submittedName>
</protein>
<organism evidence="2 3">
    <name type="scientific">Leucocoprinus leucothites</name>
    <dbReference type="NCBI Taxonomy" id="201217"/>
    <lineage>
        <taxon>Eukaryota</taxon>
        <taxon>Fungi</taxon>
        <taxon>Dikarya</taxon>
        <taxon>Basidiomycota</taxon>
        <taxon>Agaricomycotina</taxon>
        <taxon>Agaricomycetes</taxon>
        <taxon>Agaricomycetidae</taxon>
        <taxon>Agaricales</taxon>
        <taxon>Agaricineae</taxon>
        <taxon>Agaricaceae</taxon>
        <taxon>Leucocoprinus</taxon>
    </lineage>
</organism>
<dbReference type="Gene3D" id="2.40.70.10">
    <property type="entry name" value="Acid Proteases"/>
    <property type="match status" value="1"/>
</dbReference>
<dbReference type="AlphaFoldDB" id="A0A8H5CWI1"/>
<feature type="region of interest" description="Disordered" evidence="1">
    <location>
        <begin position="316"/>
        <end position="343"/>
    </location>
</feature>
<reference evidence="2 3" key="1">
    <citation type="journal article" date="2020" name="ISME J.">
        <title>Uncovering the hidden diversity of litter-decomposition mechanisms in mushroom-forming fungi.</title>
        <authorList>
            <person name="Floudas D."/>
            <person name="Bentzer J."/>
            <person name="Ahren D."/>
            <person name="Johansson T."/>
            <person name="Persson P."/>
            <person name="Tunlid A."/>
        </authorList>
    </citation>
    <scope>NUCLEOTIDE SEQUENCE [LARGE SCALE GENOMIC DNA]</scope>
    <source>
        <strain evidence="2 3">CBS 146.42</strain>
    </source>
</reference>
<dbReference type="Pfam" id="PF13650">
    <property type="entry name" value="Asp_protease_2"/>
    <property type="match status" value="1"/>
</dbReference>
<gene>
    <name evidence="2" type="ORF">D9756_009753</name>
</gene>
<evidence type="ECO:0000256" key="1">
    <source>
        <dbReference type="SAM" id="MobiDB-lite"/>
    </source>
</evidence>
<evidence type="ECO:0000313" key="2">
    <source>
        <dbReference type="EMBL" id="KAF5348858.1"/>
    </source>
</evidence>
<dbReference type="EMBL" id="JAACJO010000018">
    <property type="protein sequence ID" value="KAF5348858.1"/>
    <property type="molecule type" value="Genomic_DNA"/>
</dbReference>
<feature type="region of interest" description="Disordered" evidence="1">
    <location>
        <begin position="496"/>
        <end position="526"/>
    </location>
</feature>
<dbReference type="OrthoDB" id="5596707at2759"/>
<comment type="caution">
    <text evidence="2">The sequence shown here is derived from an EMBL/GenBank/DDBJ whole genome shotgun (WGS) entry which is preliminary data.</text>
</comment>
<proteinExistence type="predicted"/>
<feature type="region of interest" description="Disordered" evidence="1">
    <location>
        <begin position="1"/>
        <end position="90"/>
    </location>
</feature>
<dbReference type="CDD" id="cd00303">
    <property type="entry name" value="retropepsin_like"/>
    <property type="match status" value="1"/>
</dbReference>